<proteinExistence type="predicted"/>
<comment type="caution">
    <text evidence="2">The sequence shown here is derived from an EMBL/GenBank/DDBJ whole genome shotgun (WGS) entry which is preliminary data.</text>
</comment>
<dbReference type="EMBL" id="JAPFFM010000019">
    <property type="protein sequence ID" value="KAJ6688277.1"/>
    <property type="molecule type" value="Genomic_DNA"/>
</dbReference>
<keyword evidence="3" id="KW-1185">Reference proteome</keyword>
<reference evidence="2" key="1">
    <citation type="submission" date="2022-11" db="EMBL/GenBank/DDBJ databases">
        <authorList>
            <person name="Hyden B.L."/>
            <person name="Feng K."/>
            <person name="Yates T."/>
            <person name="Jawdy S."/>
            <person name="Smart L.B."/>
            <person name="Muchero W."/>
        </authorList>
    </citation>
    <scope>NUCLEOTIDE SEQUENCE</scope>
    <source>
        <tissue evidence="2">Shoot tip</tissue>
    </source>
</reference>
<dbReference type="Proteomes" id="UP001151752">
    <property type="component" value="Chromosome 15W"/>
</dbReference>
<evidence type="ECO:0000256" key="1">
    <source>
        <dbReference type="SAM" id="MobiDB-lite"/>
    </source>
</evidence>
<name>A0A9Q0SSN9_9ROSI</name>
<sequence>MATSAGFLTDEQREMLETASQNAENLSSSSPKGLFPSSLFSEQHIKAPAAGKAGTAGFAGRQVRRSHSGKHVRVKKGGLQMEWL</sequence>
<evidence type="ECO:0000313" key="3">
    <source>
        <dbReference type="Proteomes" id="UP001151752"/>
    </source>
</evidence>
<reference evidence="2" key="2">
    <citation type="journal article" date="2023" name="Int. J. Mol. Sci.">
        <title>De Novo Assembly and Annotation of 11 Diverse Shrub Willow (Salix) Genomes Reveals Novel Gene Organization in Sex-Linked Regions.</title>
        <authorList>
            <person name="Hyden B."/>
            <person name="Feng K."/>
            <person name="Yates T.B."/>
            <person name="Jawdy S."/>
            <person name="Cereghino C."/>
            <person name="Smart L.B."/>
            <person name="Muchero W."/>
        </authorList>
    </citation>
    <scope>NUCLEOTIDE SEQUENCE</scope>
    <source>
        <tissue evidence="2">Shoot tip</tissue>
    </source>
</reference>
<feature type="region of interest" description="Disordered" evidence="1">
    <location>
        <begin position="1"/>
        <end position="34"/>
    </location>
</feature>
<gene>
    <name evidence="2" type="ORF">OIU74_016904</name>
</gene>
<evidence type="ECO:0000313" key="2">
    <source>
        <dbReference type="EMBL" id="KAJ6688277.1"/>
    </source>
</evidence>
<protein>
    <submittedName>
        <fullName evidence="2">PROGRAMMED CELL DEATH 4</fullName>
    </submittedName>
</protein>
<accession>A0A9Q0SSN9</accession>
<dbReference type="AlphaFoldDB" id="A0A9Q0SSN9"/>
<organism evidence="2 3">
    <name type="scientific">Salix koriyanagi</name>
    <dbReference type="NCBI Taxonomy" id="2511006"/>
    <lineage>
        <taxon>Eukaryota</taxon>
        <taxon>Viridiplantae</taxon>
        <taxon>Streptophyta</taxon>
        <taxon>Embryophyta</taxon>
        <taxon>Tracheophyta</taxon>
        <taxon>Spermatophyta</taxon>
        <taxon>Magnoliopsida</taxon>
        <taxon>eudicotyledons</taxon>
        <taxon>Gunneridae</taxon>
        <taxon>Pentapetalae</taxon>
        <taxon>rosids</taxon>
        <taxon>fabids</taxon>
        <taxon>Malpighiales</taxon>
        <taxon>Salicaceae</taxon>
        <taxon>Saliceae</taxon>
        <taxon>Salix</taxon>
    </lineage>
</organism>